<organism evidence="1 2">
    <name type="scientific">Meloidogyne enterolobii</name>
    <name type="common">Root-knot nematode worm</name>
    <name type="synonym">Meloidogyne mayaguensis</name>
    <dbReference type="NCBI Taxonomy" id="390850"/>
    <lineage>
        <taxon>Eukaryota</taxon>
        <taxon>Metazoa</taxon>
        <taxon>Ecdysozoa</taxon>
        <taxon>Nematoda</taxon>
        <taxon>Chromadorea</taxon>
        <taxon>Rhabditida</taxon>
        <taxon>Tylenchina</taxon>
        <taxon>Tylenchomorpha</taxon>
        <taxon>Tylenchoidea</taxon>
        <taxon>Meloidogynidae</taxon>
        <taxon>Meloidogyninae</taxon>
        <taxon>Meloidogyne</taxon>
    </lineage>
</organism>
<protein>
    <submittedName>
        <fullName evidence="1">Uncharacterized protein</fullName>
    </submittedName>
</protein>
<dbReference type="Proteomes" id="UP001497535">
    <property type="component" value="Unassembled WGS sequence"/>
</dbReference>
<accession>A0ACB1AI10</accession>
<dbReference type="EMBL" id="CAVMJV010000078">
    <property type="protein sequence ID" value="CAK5089693.1"/>
    <property type="molecule type" value="Genomic_DNA"/>
</dbReference>
<proteinExistence type="predicted"/>
<keyword evidence="2" id="KW-1185">Reference proteome</keyword>
<name>A0ACB1AI10_MELEN</name>
<reference evidence="1" key="1">
    <citation type="submission" date="2023-11" db="EMBL/GenBank/DDBJ databases">
        <authorList>
            <person name="Poullet M."/>
        </authorList>
    </citation>
    <scope>NUCLEOTIDE SEQUENCE</scope>
    <source>
        <strain evidence="1">E1834</strain>
    </source>
</reference>
<evidence type="ECO:0000313" key="1">
    <source>
        <dbReference type="EMBL" id="CAK5089693.1"/>
    </source>
</evidence>
<evidence type="ECO:0000313" key="2">
    <source>
        <dbReference type="Proteomes" id="UP001497535"/>
    </source>
</evidence>
<comment type="caution">
    <text evidence="1">The sequence shown here is derived from an EMBL/GenBank/DDBJ whole genome shotgun (WGS) entry which is preliminary data.</text>
</comment>
<sequence length="266" mass="31280">MENKKKLFNFYKIFLSSSAILHLNTKYYICDVPVFNFNSFEDFTERQSKQKGENLFLALIVCAFPEEIDEHFLDKLSQISQIESLDVKTLIIKNWTNSEGFDNKLNSTPFDFAKLNKFALTHNIEIINVFNEEGSNNQPNDSDDDEEEMGTKGIARIVEVLETVKWNGIKLKPNPIKNIKHKKQFLDYIKEIDDEEFLWEKFEGEKIEEEKKKEIKMMDYPDTEDEGISTFNIFSTSKSIQQYTKYVHSEKSARKYSTTKCYKTPF</sequence>
<gene>
    <name evidence="1" type="ORF">MENTE1834_LOCUS37428</name>
</gene>